<evidence type="ECO:0000256" key="2">
    <source>
        <dbReference type="ARBA" id="ARBA00013855"/>
    </source>
</evidence>
<keyword evidence="6" id="KW-1133">Transmembrane helix</keyword>
<dbReference type="Proteomes" id="UP001279660">
    <property type="component" value="Unassembled WGS sequence"/>
</dbReference>
<dbReference type="Pfam" id="PF04085">
    <property type="entry name" value="MreC"/>
    <property type="match status" value="1"/>
</dbReference>
<protein>
    <recommendedName>
        <fullName evidence="2">Cell shape-determining protein MreC</fullName>
    </recommendedName>
    <alternativeName>
        <fullName evidence="4">Cell shape protein MreC</fullName>
    </alternativeName>
</protein>
<dbReference type="EMBL" id="JAWXXV010000001">
    <property type="protein sequence ID" value="MDX5984415.1"/>
    <property type="molecule type" value="Genomic_DNA"/>
</dbReference>
<name>A0ABU4PL82_9SPHN</name>
<reference evidence="8 9" key="1">
    <citation type="submission" date="2023-11" db="EMBL/GenBank/DDBJ databases">
        <title>MicrobeMod: A computational toolkit for identifying prokaryotic methylation and restriction-modification with nanopore sequencing.</title>
        <authorList>
            <person name="Crits-Christoph A."/>
            <person name="Kang S.C."/>
            <person name="Lee H."/>
            <person name="Ostrov N."/>
        </authorList>
    </citation>
    <scope>NUCLEOTIDE SEQUENCE [LARGE SCALE GENOMIC DNA]</scope>
    <source>
        <strain evidence="8 9">ATCC 14820</strain>
    </source>
</reference>
<organism evidence="8 9">
    <name type="scientific">Sphingomonas echinoides</name>
    <dbReference type="NCBI Taxonomy" id="59803"/>
    <lineage>
        <taxon>Bacteria</taxon>
        <taxon>Pseudomonadati</taxon>
        <taxon>Pseudomonadota</taxon>
        <taxon>Alphaproteobacteria</taxon>
        <taxon>Sphingomonadales</taxon>
        <taxon>Sphingomonadaceae</taxon>
        <taxon>Sphingomonas</taxon>
    </lineage>
</organism>
<keyword evidence="6" id="KW-0812">Transmembrane</keyword>
<feature type="domain" description="Rod shape-determining protein MreC beta-barrel core" evidence="7">
    <location>
        <begin position="137"/>
        <end position="258"/>
    </location>
</feature>
<feature type="region of interest" description="Disordered" evidence="5">
    <location>
        <begin position="282"/>
        <end position="301"/>
    </location>
</feature>
<comment type="similarity">
    <text evidence="1">Belongs to the MreC family.</text>
</comment>
<accession>A0ABU4PL82</accession>
<dbReference type="RefSeq" id="WP_010403354.1">
    <property type="nucleotide sequence ID" value="NZ_JAWXXV010000001.1"/>
</dbReference>
<dbReference type="Gene3D" id="2.40.10.340">
    <property type="entry name" value="Rod shape-determining protein MreC, domain 1"/>
    <property type="match status" value="1"/>
</dbReference>
<proteinExistence type="inferred from homology"/>
<sequence length="301" mass="31825">MAPPHNRRPGFSRRAQYGFFLAYVVALAGAIVSAVLLALSSLDPPAFASLRASLAEVTTPVSSGISGVGNWLGSIPSGIGDYIAVRGQNAALRKQLAEQHALFMRARSLSYDNRRLLALLQVRERIAEPVVAARLVSSTGSSTRRFAVLNAGSWQGVATGQPVRGPEGLIGRVLETGPNSARVLLLIDPESVVPVRRTRDGMPALAAGRGDGLIDVKSVALSTTDFGPGDVFVTSGTGGIYPPNIPVARVLRRGRDASIARSFAQADTLDYALVQRAFMPEPPPIPVPIPTPKPAKPKKKK</sequence>
<evidence type="ECO:0000256" key="6">
    <source>
        <dbReference type="SAM" id="Phobius"/>
    </source>
</evidence>
<evidence type="ECO:0000313" key="9">
    <source>
        <dbReference type="Proteomes" id="UP001279660"/>
    </source>
</evidence>
<dbReference type="PANTHER" id="PTHR34138">
    <property type="entry name" value="CELL SHAPE-DETERMINING PROTEIN MREC"/>
    <property type="match status" value="1"/>
</dbReference>
<evidence type="ECO:0000256" key="3">
    <source>
        <dbReference type="ARBA" id="ARBA00022960"/>
    </source>
</evidence>
<evidence type="ECO:0000259" key="7">
    <source>
        <dbReference type="Pfam" id="PF04085"/>
    </source>
</evidence>
<keyword evidence="3" id="KW-0133">Cell shape</keyword>
<feature type="transmembrane region" description="Helical" evidence="6">
    <location>
        <begin position="20"/>
        <end position="42"/>
    </location>
</feature>
<keyword evidence="9" id="KW-1185">Reference proteome</keyword>
<dbReference type="Gene3D" id="2.40.10.350">
    <property type="entry name" value="Rod shape-determining protein MreC, domain 2"/>
    <property type="match status" value="1"/>
</dbReference>
<dbReference type="InterPro" id="IPR055342">
    <property type="entry name" value="MreC_beta-barrel_core"/>
</dbReference>
<keyword evidence="6" id="KW-0472">Membrane</keyword>
<comment type="caution">
    <text evidence="8">The sequence shown here is derived from an EMBL/GenBank/DDBJ whole genome shotgun (WGS) entry which is preliminary data.</text>
</comment>
<dbReference type="InterPro" id="IPR042175">
    <property type="entry name" value="Cell/Rod_MreC_2"/>
</dbReference>
<evidence type="ECO:0000313" key="8">
    <source>
        <dbReference type="EMBL" id="MDX5984415.1"/>
    </source>
</evidence>
<evidence type="ECO:0000256" key="4">
    <source>
        <dbReference type="ARBA" id="ARBA00032089"/>
    </source>
</evidence>
<evidence type="ECO:0000256" key="5">
    <source>
        <dbReference type="SAM" id="MobiDB-lite"/>
    </source>
</evidence>
<feature type="compositionally biased region" description="Pro residues" evidence="5">
    <location>
        <begin position="282"/>
        <end position="294"/>
    </location>
</feature>
<gene>
    <name evidence="8" type="primary">mreC</name>
    <name evidence="8" type="ORF">SIL82_09085</name>
</gene>
<evidence type="ECO:0000256" key="1">
    <source>
        <dbReference type="ARBA" id="ARBA00009369"/>
    </source>
</evidence>
<dbReference type="InterPro" id="IPR007221">
    <property type="entry name" value="MreC"/>
</dbReference>
<dbReference type="PANTHER" id="PTHR34138:SF1">
    <property type="entry name" value="CELL SHAPE-DETERMINING PROTEIN MREC"/>
    <property type="match status" value="1"/>
</dbReference>
<dbReference type="InterPro" id="IPR042177">
    <property type="entry name" value="Cell/Rod_1"/>
</dbReference>